<protein>
    <submittedName>
        <fullName evidence="2">SDR family oxidoreductase</fullName>
    </submittedName>
</protein>
<dbReference type="Proteomes" id="UP001500037">
    <property type="component" value="Unassembled WGS sequence"/>
</dbReference>
<evidence type="ECO:0000256" key="1">
    <source>
        <dbReference type="ARBA" id="ARBA00023002"/>
    </source>
</evidence>
<dbReference type="PANTHER" id="PTHR43157">
    <property type="entry name" value="PHOSPHATIDYLINOSITOL-GLYCAN BIOSYNTHESIS CLASS F PROTEIN-RELATED"/>
    <property type="match status" value="1"/>
</dbReference>
<evidence type="ECO:0000313" key="3">
    <source>
        <dbReference type="Proteomes" id="UP001500037"/>
    </source>
</evidence>
<dbReference type="PRINTS" id="PR00081">
    <property type="entry name" value="GDHRDH"/>
</dbReference>
<dbReference type="InterPro" id="IPR036291">
    <property type="entry name" value="NAD(P)-bd_dom_sf"/>
</dbReference>
<name>A0ABP4GY64_9ACTN</name>
<organism evidence="2 3">
    <name type="scientific">Kitasatospora nipponensis</name>
    <dbReference type="NCBI Taxonomy" id="258049"/>
    <lineage>
        <taxon>Bacteria</taxon>
        <taxon>Bacillati</taxon>
        <taxon>Actinomycetota</taxon>
        <taxon>Actinomycetes</taxon>
        <taxon>Kitasatosporales</taxon>
        <taxon>Streptomycetaceae</taxon>
        <taxon>Kitasatospora</taxon>
    </lineage>
</organism>
<sequence length="320" mass="33872">MARRIMDIAVPDQHGRSAVVTGANSGIGFETARRLALAGAEVVLAVRDTTKGERAADRIRADLAEQNGGPDAGGSVTVAALDLAGLASVAAFAAALADRGRPLDLLVNNAGVMAVPDRHTTEDGFELQFGTNHLGHFALTGRLLPLLRASTAARVVAIGSLAARRGRIDLDNLNSERRYRPWEAYCRSKLANLMFSQELDRRSERHGWGIRSTAAHPGFTRTNLQFSGPLLDRRTGAPNISDLVTRIPGLSQDPVRGALPTLVAATSERAVGGGYYGPDGPGELTGLPTTARAPRQLRDLSAAAELWSASERLTGVTYPG</sequence>
<proteinExistence type="predicted"/>
<dbReference type="SUPFAM" id="SSF51735">
    <property type="entry name" value="NAD(P)-binding Rossmann-fold domains"/>
    <property type="match status" value="1"/>
</dbReference>
<accession>A0ABP4GY64</accession>
<dbReference type="NCBIfam" id="NF004846">
    <property type="entry name" value="PRK06197.1"/>
    <property type="match status" value="1"/>
</dbReference>
<keyword evidence="1" id="KW-0560">Oxidoreductase</keyword>
<gene>
    <name evidence="2" type="ORF">GCM10009665_27570</name>
</gene>
<keyword evidence="3" id="KW-1185">Reference proteome</keyword>
<dbReference type="NCBIfam" id="NF004513">
    <property type="entry name" value="PRK05854.1"/>
    <property type="match status" value="1"/>
</dbReference>
<dbReference type="EMBL" id="BAAALF010000038">
    <property type="protein sequence ID" value="GAA1235830.1"/>
    <property type="molecule type" value="Genomic_DNA"/>
</dbReference>
<dbReference type="InterPro" id="IPR002347">
    <property type="entry name" value="SDR_fam"/>
</dbReference>
<dbReference type="Pfam" id="PF00106">
    <property type="entry name" value="adh_short"/>
    <property type="match status" value="1"/>
</dbReference>
<evidence type="ECO:0000313" key="2">
    <source>
        <dbReference type="EMBL" id="GAA1235830.1"/>
    </source>
</evidence>
<dbReference type="PANTHER" id="PTHR43157:SF31">
    <property type="entry name" value="PHOSPHATIDYLINOSITOL-GLYCAN BIOSYNTHESIS CLASS F PROTEIN"/>
    <property type="match status" value="1"/>
</dbReference>
<dbReference type="Gene3D" id="3.40.50.720">
    <property type="entry name" value="NAD(P)-binding Rossmann-like Domain"/>
    <property type="match status" value="1"/>
</dbReference>
<comment type="caution">
    <text evidence="2">The sequence shown here is derived from an EMBL/GenBank/DDBJ whole genome shotgun (WGS) entry which is preliminary data.</text>
</comment>
<reference evidence="3" key="1">
    <citation type="journal article" date="2019" name="Int. J. Syst. Evol. Microbiol.">
        <title>The Global Catalogue of Microorganisms (GCM) 10K type strain sequencing project: providing services to taxonomists for standard genome sequencing and annotation.</title>
        <authorList>
            <consortium name="The Broad Institute Genomics Platform"/>
            <consortium name="The Broad Institute Genome Sequencing Center for Infectious Disease"/>
            <person name="Wu L."/>
            <person name="Ma J."/>
        </authorList>
    </citation>
    <scope>NUCLEOTIDE SEQUENCE [LARGE SCALE GENOMIC DNA]</scope>
    <source>
        <strain evidence="3">JCM 13004</strain>
    </source>
</reference>
<dbReference type="RefSeq" id="WP_344441769.1">
    <property type="nucleotide sequence ID" value="NZ_BAAALF010000038.1"/>
</dbReference>